<keyword evidence="6 8" id="KW-0342">GTP-binding</keyword>
<keyword evidence="7 8" id="KW-0501">Molybdenum cofactor biosynthesis</keyword>
<accession>A0A7X5V1A2</accession>
<dbReference type="RefSeq" id="WP_167300264.1">
    <property type="nucleotide sequence ID" value="NZ_JAASQV010000002.1"/>
</dbReference>
<evidence type="ECO:0000313" key="10">
    <source>
        <dbReference type="EMBL" id="NIJ65963.1"/>
    </source>
</evidence>
<comment type="subcellular location">
    <subcellularLocation>
        <location evidence="8">Cytoplasm</location>
    </subcellularLocation>
</comment>
<keyword evidence="4 8" id="KW-0547">Nucleotide-binding</keyword>
<dbReference type="GO" id="GO:0005525">
    <property type="term" value="F:GTP binding"/>
    <property type="evidence" value="ECO:0007669"/>
    <property type="project" value="UniProtKB-UniRule"/>
</dbReference>
<feature type="binding site" evidence="8">
    <location>
        <position position="20"/>
    </location>
    <ligand>
        <name>GTP</name>
        <dbReference type="ChEBI" id="CHEBI:37565"/>
    </ligand>
</feature>
<feature type="binding site" evidence="8">
    <location>
        <position position="93"/>
    </location>
    <ligand>
        <name>Mg(2+)</name>
        <dbReference type="ChEBI" id="CHEBI:18420"/>
    </ligand>
</feature>
<proteinExistence type="inferred from homology"/>
<dbReference type="EC" id="2.7.7.77" evidence="8"/>
<dbReference type="GO" id="GO:0061603">
    <property type="term" value="F:molybdenum cofactor guanylyltransferase activity"/>
    <property type="evidence" value="ECO:0007669"/>
    <property type="project" value="UniProtKB-EC"/>
</dbReference>
<keyword evidence="1 8" id="KW-0963">Cytoplasm</keyword>
<keyword evidence="11" id="KW-1185">Reference proteome</keyword>
<protein>
    <recommendedName>
        <fullName evidence="8">Molybdenum cofactor guanylyltransferase</fullName>
        <shortName evidence="8">MoCo guanylyltransferase</shortName>
        <ecNumber evidence="8">2.7.7.77</ecNumber>
    </recommendedName>
    <alternativeName>
        <fullName evidence="8">GTP:molybdopterin guanylyltransferase</fullName>
    </alternativeName>
    <alternativeName>
        <fullName evidence="8">Mo-MPT guanylyltransferase</fullName>
    </alternativeName>
    <alternativeName>
        <fullName evidence="8">Molybdopterin guanylyltransferase</fullName>
    </alternativeName>
    <alternativeName>
        <fullName evidence="8">Molybdopterin-guanine dinucleotide synthase</fullName>
        <shortName evidence="8">MGD synthase</shortName>
    </alternativeName>
</protein>
<dbReference type="InterPro" id="IPR013482">
    <property type="entry name" value="Molybde_CF_guanTrfase"/>
</dbReference>
<comment type="similarity">
    <text evidence="8">Belongs to the MobA family.</text>
</comment>
<dbReference type="SUPFAM" id="SSF53448">
    <property type="entry name" value="Nucleotide-diphospho-sugar transferases"/>
    <property type="match status" value="1"/>
</dbReference>
<feature type="binding site" evidence="8">
    <location>
        <begin position="8"/>
        <end position="10"/>
    </location>
    <ligand>
        <name>GTP</name>
        <dbReference type="ChEBI" id="CHEBI:37565"/>
    </ligand>
</feature>
<feature type="domain" description="MobA-like NTP transferase" evidence="9">
    <location>
        <begin position="5"/>
        <end position="105"/>
    </location>
</feature>
<feature type="binding site" evidence="8">
    <location>
        <position position="93"/>
    </location>
    <ligand>
        <name>GTP</name>
        <dbReference type="ChEBI" id="CHEBI:37565"/>
    </ligand>
</feature>
<dbReference type="GO" id="GO:0046872">
    <property type="term" value="F:metal ion binding"/>
    <property type="evidence" value="ECO:0007669"/>
    <property type="project" value="UniProtKB-KW"/>
</dbReference>
<evidence type="ECO:0000256" key="6">
    <source>
        <dbReference type="ARBA" id="ARBA00023134"/>
    </source>
</evidence>
<dbReference type="GO" id="GO:0005737">
    <property type="term" value="C:cytoplasm"/>
    <property type="evidence" value="ECO:0007669"/>
    <property type="project" value="UniProtKB-SubCell"/>
</dbReference>
<dbReference type="AlphaFoldDB" id="A0A7X5V1A2"/>
<comment type="caution">
    <text evidence="10">The sequence shown here is derived from an EMBL/GenBank/DDBJ whole genome shotgun (WGS) entry which is preliminary data.</text>
</comment>
<evidence type="ECO:0000256" key="8">
    <source>
        <dbReference type="HAMAP-Rule" id="MF_00316"/>
    </source>
</evidence>
<dbReference type="HAMAP" id="MF_00316">
    <property type="entry name" value="MobA"/>
    <property type="match status" value="1"/>
</dbReference>
<sequence>MRTLGVVLAGGQSRRFGSDKAVAMLGGRALLDHAIDALRPLCEALAIAGRASPDLMSIDDRPRPGLGPLGGLAGALAYANDQGFAQVLSISVDCVWLPPDILRLLDPAPSCLAGQPVIGLWPATALADLDAELAGDGGRSVRAFAARIGARAVVGDFAPPNINTPADLAQAAAARAAPR</sequence>
<dbReference type="GO" id="GO:0006777">
    <property type="term" value="P:Mo-molybdopterin cofactor biosynthetic process"/>
    <property type="evidence" value="ECO:0007669"/>
    <property type="project" value="UniProtKB-KW"/>
</dbReference>
<comment type="domain">
    <text evidence="8">The N-terminal domain determines nucleotide recognition and specific binding, while the C-terminal domain determines the specific binding to the target protein.</text>
</comment>
<feature type="binding site" evidence="8">
    <location>
        <position position="59"/>
    </location>
    <ligand>
        <name>GTP</name>
        <dbReference type="ChEBI" id="CHEBI:37565"/>
    </ligand>
</feature>
<gene>
    <name evidence="8" type="primary">mobA</name>
    <name evidence="10" type="ORF">FHR20_002925</name>
</gene>
<dbReference type="PANTHER" id="PTHR19136:SF81">
    <property type="entry name" value="MOLYBDENUM COFACTOR GUANYLYLTRANSFERASE"/>
    <property type="match status" value="1"/>
</dbReference>
<dbReference type="Pfam" id="PF12804">
    <property type="entry name" value="NTP_transf_3"/>
    <property type="match status" value="1"/>
</dbReference>
<evidence type="ECO:0000256" key="4">
    <source>
        <dbReference type="ARBA" id="ARBA00022741"/>
    </source>
</evidence>
<evidence type="ECO:0000256" key="2">
    <source>
        <dbReference type="ARBA" id="ARBA00022679"/>
    </source>
</evidence>
<keyword evidence="5 8" id="KW-0460">Magnesium</keyword>
<comment type="function">
    <text evidence="8">Transfers a GMP moiety from GTP to Mo-molybdopterin (Mo-MPT) cofactor (Moco or molybdenum cofactor) to form Mo-molybdopterin guanine dinucleotide (Mo-MGD) cofactor.</text>
</comment>
<dbReference type="InterPro" id="IPR025877">
    <property type="entry name" value="MobA-like_NTP_Trfase"/>
</dbReference>
<evidence type="ECO:0000256" key="5">
    <source>
        <dbReference type="ARBA" id="ARBA00022842"/>
    </source>
</evidence>
<evidence type="ECO:0000256" key="7">
    <source>
        <dbReference type="ARBA" id="ARBA00023150"/>
    </source>
</evidence>
<comment type="subunit">
    <text evidence="8">Monomer.</text>
</comment>
<keyword evidence="10" id="KW-0548">Nucleotidyltransferase</keyword>
<comment type="catalytic activity">
    <reaction evidence="8">
        <text>Mo-molybdopterin + GTP + H(+) = Mo-molybdopterin guanine dinucleotide + diphosphate</text>
        <dbReference type="Rhea" id="RHEA:34243"/>
        <dbReference type="ChEBI" id="CHEBI:15378"/>
        <dbReference type="ChEBI" id="CHEBI:33019"/>
        <dbReference type="ChEBI" id="CHEBI:37565"/>
        <dbReference type="ChEBI" id="CHEBI:71302"/>
        <dbReference type="ChEBI" id="CHEBI:71310"/>
        <dbReference type="EC" id="2.7.7.77"/>
    </reaction>
</comment>
<comment type="cofactor">
    <cofactor evidence="8">
        <name>Mg(2+)</name>
        <dbReference type="ChEBI" id="CHEBI:18420"/>
    </cofactor>
</comment>
<dbReference type="EMBL" id="JAASQV010000002">
    <property type="protein sequence ID" value="NIJ65963.1"/>
    <property type="molecule type" value="Genomic_DNA"/>
</dbReference>
<dbReference type="InterPro" id="IPR029044">
    <property type="entry name" value="Nucleotide-diphossugar_trans"/>
</dbReference>
<name>A0A7X5V1A2_9SPHN</name>
<dbReference type="PANTHER" id="PTHR19136">
    <property type="entry name" value="MOLYBDENUM COFACTOR GUANYLYLTRANSFERASE"/>
    <property type="match status" value="1"/>
</dbReference>
<reference evidence="10 11" key="1">
    <citation type="submission" date="2020-03" db="EMBL/GenBank/DDBJ databases">
        <title>Genomic Encyclopedia of Type Strains, Phase IV (KMG-IV): sequencing the most valuable type-strain genomes for metagenomic binning, comparative biology and taxonomic classification.</title>
        <authorList>
            <person name="Goeker M."/>
        </authorList>
    </citation>
    <scope>NUCLEOTIDE SEQUENCE [LARGE SCALE GENOMIC DNA]</scope>
    <source>
        <strain evidence="10 11">DSM 4733</strain>
    </source>
</reference>
<comment type="caution">
    <text evidence="8">Lacks conserved residue(s) required for the propagation of feature annotation.</text>
</comment>
<evidence type="ECO:0000259" key="9">
    <source>
        <dbReference type="Pfam" id="PF12804"/>
    </source>
</evidence>
<dbReference type="Proteomes" id="UP000564677">
    <property type="component" value="Unassembled WGS sequence"/>
</dbReference>
<evidence type="ECO:0000256" key="3">
    <source>
        <dbReference type="ARBA" id="ARBA00022723"/>
    </source>
</evidence>
<keyword evidence="2 8" id="KW-0808">Transferase</keyword>
<evidence type="ECO:0000256" key="1">
    <source>
        <dbReference type="ARBA" id="ARBA00022490"/>
    </source>
</evidence>
<keyword evidence="3 8" id="KW-0479">Metal-binding</keyword>
<dbReference type="Gene3D" id="3.90.550.10">
    <property type="entry name" value="Spore Coat Polysaccharide Biosynthesis Protein SpsA, Chain A"/>
    <property type="match status" value="1"/>
</dbReference>
<evidence type="ECO:0000313" key="11">
    <source>
        <dbReference type="Proteomes" id="UP000564677"/>
    </source>
</evidence>
<organism evidence="10 11">
    <name type="scientific">Sphingomonas leidyi</name>
    <dbReference type="NCBI Taxonomy" id="68569"/>
    <lineage>
        <taxon>Bacteria</taxon>
        <taxon>Pseudomonadati</taxon>
        <taxon>Pseudomonadota</taxon>
        <taxon>Alphaproteobacteria</taxon>
        <taxon>Sphingomonadales</taxon>
        <taxon>Sphingomonadaceae</taxon>
        <taxon>Sphingomonas</taxon>
    </lineage>
</organism>